<evidence type="ECO:0000313" key="2">
    <source>
        <dbReference type="EMBL" id="SBT26047.1"/>
    </source>
</evidence>
<evidence type="ECO:0000313" key="3">
    <source>
        <dbReference type="EMBL" id="SOE48793.1"/>
    </source>
</evidence>
<dbReference type="GO" id="GO:0005975">
    <property type="term" value="P:carbohydrate metabolic process"/>
    <property type="evidence" value="ECO:0007669"/>
    <property type="project" value="InterPro"/>
</dbReference>
<dbReference type="STRING" id="1851544.ODI_00527"/>
<dbReference type="KEGG" id="odi:ODI_R1653"/>
<dbReference type="EMBL" id="LT907988">
    <property type="protein sequence ID" value="SOE48793.1"/>
    <property type="molecule type" value="Genomic_DNA"/>
</dbReference>
<keyword evidence="4" id="KW-1185">Reference proteome</keyword>
<evidence type="ECO:0000256" key="1">
    <source>
        <dbReference type="HAMAP-Rule" id="MF_00691"/>
    </source>
</evidence>
<accession>A0A1C3K3V1</accession>
<dbReference type="NCBIfam" id="NF003816">
    <property type="entry name" value="PRK05406.1-5"/>
    <property type="match status" value="1"/>
</dbReference>
<keyword evidence="1" id="KW-0547">Nucleotide-binding</keyword>
<dbReference type="RefSeq" id="WP_074046814.1">
    <property type="nucleotide sequence ID" value="NZ_LT907988.1"/>
</dbReference>
<dbReference type="InterPro" id="IPR011330">
    <property type="entry name" value="Glyco_hydro/deAcase_b/a-brl"/>
</dbReference>
<gene>
    <name evidence="1" type="primary">pxpA</name>
    <name evidence="2" type="ORF">ODI_00527</name>
    <name evidence="3" type="ORF">ODI_R1653</name>
</gene>
<dbReference type="Proteomes" id="UP000078558">
    <property type="component" value="Chromosome I"/>
</dbReference>
<comment type="catalytic activity">
    <reaction evidence="1">
        <text>5-oxo-L-proline + ATP + 2 H2O = L-glutamate + ADP + phosphate + H(+)</text>
        <dbReference type="Rhea" id="RHEA:10348"/>
        <dbReference type="ChEBI" id="CHEBI:15377"/>
        <dbReference type="ChEBI" id="CHEBI:15378"/>
        <dbReference type="ChEBI" id="CHEBI:29985"/>
        <dbReference type="ChEBI" id="CHEBI:30616"/>
        <dbReference type="ChEBI" id="CHEBI:43474"/>
        <dbReference type="ChEBI" id="CHEBI:58402"/>
        <dbReference type="ChEBI" id="CHEBI:456216"/>
        <dbReference type="EC" id="3.5.2.9"/>
    </reaction>
</comment>
<dbReference type="EMBL" id="FLRC01000025">
    <property type="protein sequence ID" value="SBT26047.1"/>
    <property type="molecule type" value="Genomic_DNA"/>
</dbReference>
<dbReference type="GO" id="GO:0005524">
    <property type="term" value="F:ATP binding"/>
    <property type="evidence" value="ECO:0007669"/>
    <property type="project" value="UniProtKB-UniRule"/>
</dbReference>
<dbReference type="InterPro" id="IPR005501">
    <property type="entry name" value="LamB/YcsF/PxpA-like"/>
</dbReference>
<dbReference type="SUPFAM" id="SSF88713">
    <property type="entry name" value="Glycoside hydrolase/deacetylase"/>
    <property type="match status" value="1"/>
</dbReference>
<comment type="subunit">
    <text evidence="1">Forms a complex composed of PxpA, PxpB and PxpC.</text>
</comment>
<organism evidence="2 4">
    <name type="scientific">Orrella dioscoreae</name>
    <dbReference type="NCBI Taxonomy" id="1851544"/>
    <lineage>
        <taxon>Bacteria</taxon>
        <taxon>Pseudomonadati</taxon>
        <taxon>Pseudomonadota</taxon>
        <taxon>Betaproteobacteria</taxon>
        <taxon>Burkholderiales</taxon>
        <taxon>Alcaligenaceae</taxon>
        <taxon>Orrella</taxon>
    </lineage>
</organism>
<dbReference type="PANTHER" id="PTHR30292">
    <property type="entry name" value="UNCHARACTERIZED PROTEIN YBGL-RELATED"/>
    <property type="match status" value="1"/>
</dbReference>
<keyword evidence="1" id="KW-0067">ATP-binding</keyword>
<dbReference type="Pfam" id="PF03746">
    <property type="entry name" value="LamB_YcsF"/>
    <property type="match status" value="1"/>
</dbReference>
<dbReference type="OrthoDB" id="9773478at2"/>
<keyword evidence="1" id="KW-0378">Hydrolase</keyword>
<dbReference type="Gene3D" id="3.20.20.370">
    <property type="entry name" value="Glycoside hydrolase/deacetylase"/>
    <property type="match status" value="1"/>
</dbReference>
<dbReference type="EC" id="3.5.2.9" evidence="1"/>
<sequence length="250" mass="26512">MPTLDINCDMGESFGPWVMGQDLELLAHITSANIACGFHAGDPDVMLKTVRGAIAHGVAIGAHPGLPDLQGFGRRVMAMRPDEVYALVVYQVGALQAFARSQGGSLHHVKTHGALYNMTAKDPALAEAVAQAVHDIDPALPIYVANAAIAAASEKLGLPTVYEVYADRSYQDDATLTPRSQPHAMIEDVDQAIAQVKRMVKDGVVRALSGKEVPIRADTLCIHGDQPGAAVFARTIRAALEADGITIRST</sequence>
<name>A0A1C3K3V1_9BURK</name>
<dbReference type="CDD" id="cd10787">
    <property type="entry name" value="LamB_YcsF_like"/>
    <property type="match status" value="1"/>
</dbReference>
<reference evidence="3 4" key="2">
    <citation type="submission" date="2017-08" db="EMBL/GenBank/DDBJ databases">
        <authorList>
            <person name="de Groot N.N."/>
        </authorList>
    </citation>
    <scope>NUCLEOTIDE SEQUENCE [LARGE SCALE GENOMIC DNA]</scope>
    <source>
        <strain evidence="3">Orrdi1</strain>
    </source>
</reference>
<evidence type="ECO:0000313" key="4">
    <source>
        <dbReference type="Proteomes" id="UP000078558"/>
    </source>
</evidence>
<dbReference type="HAMAP" id="MF_00691">
    <property type="entry name" value="PxpA"/>
    <property type="match status" value="1"/>
</dbReference>
<proteinExistence type="inferred from homology"/>
<dbReference type="GO" id="GO:0017168">
    <property type="term" value="F:5-oxoprolinase (ATP-hydrolyzing) activity"/>
    <property type="evidence" value="ECO:0007669"/>
    <property type="project" value="UniProtKB-UniRule"/>
</dbReference>
<protein>
    <recommendedName>
        <fullName evidence="1">5-oxoprolinase subunit A</fullName>
        <shortName evidence="1">5-OPase subunit A</shortName>
        <ecNumber evidence="1">3.5.2.9</ecNumber>
    </recommendedName>
    <alternativeName>
        <fullName evidence="1">5-oxoprolinase (ATP-hydrolyzing) subunit A</fullName>
    </alternativeName>
</protein>
<comment type="function">
    <text evidence="1">Catalyzes the cleavage of 5-oxoproline to form L-glutamate coupled to the hydrolysis of ATP to ADP and inorganic phosphate.</text>
</comment>
<dbReference type="NCBIfam" id="NF003814">
    <property type="entry name" value="PRK05406.1-3"/>
    <property type="match status" value="1"/>
</dbReference>
<comment type="similarity">
    <text evidence="1">Belongs to the LamB/PxpA family.</text>
</comment>
<dbReference type="AlphaFoldDB" id="A0A1C3K3V1"/>
<dbReference type="PANTHER" id="PTHR30292:SF0">
    <property type="entry name" value="5-OXOPROLINASE SUBUNIT A"/>
    <property type="match status" value="1"/>
</dbReference>
<reference evidence="2 4" key="1">
    <citation type="submission" date="2016-06" db="EMBL/GenBank/DDBJ databases">
        <authorList>
            <person name="Kjaerup R.B."/>
            <person name="Dalgaard T.S."/>
            <person name="Juul-Madsen H.R."/>
        </authorList>
    </citation>
    <scope>NUCLEOTIDE SEQUENCE [LARGE SCALE GENOMIC DNA]</scope>
    <source>
        <strain evidence="2">Orrdi1</strain>
    </source>
</reference>